<dbReference type="InterPro" id="IPR013320">
    <property type="entry name" value="ConA-like_dom_sf"/>
</dbReference>
<dbReference type="CDD" id="cd12885">
    <property type="entry name" value="SPRY_RanBP_like"/>
    <property type="match status" value="1"/>
</dbReference>
<dbReference type="Pfam" id="PF00622">
    <property type="entry name" value="SPRY"/>
    <property type="match status" value="2"/>
</dbReference>
<reference evidence="3" key="1">
    <citation type="submission" date="2022-12" db="EMBL/GenBank/DDBJ databases">
        <title>Chromosome-level genome assembly of the bean flower thrips Megalurothrips usitatus.</title>
        <authorList>
            <person name="Ma L."/>
            <person name="Liu Q."/>
            <person name="Li H."/>
            <person name="Cai W."/>
        </authorList>
    </citation>
    <scope>NUCLEOTIDE SEQUENCE</scope>
    <source>
        <strain evidence="3">Cailab_2022a</strain>
    </source>
</reference>
<dbReference type="InterPro" id="IPR003877">
    <property type="entry name" value="SPRY_dom"/>
</dbReference>
<comment type="caution">
    <text evidence="3">The sequence shown here is derived from an EMBL/GenBank/DDBJ whole genome shotgun (WGS) entry which is preliminary data.</text>
</comment>
<dbReference type="AlphaFoldDB" id="A0AAV7X6Q4"/>
<evidence type="ECO:0000259" key="2">
    <source>
        <dbReference type="SMART" id="SM00449"/>
    </source>
</evidence>
<keyword evidence="4" id="KW-1185">Reference proteome</keyword>
<organism evidence="3 4">
    <name type="scientific">Megalurothrips usitatus</name>
    <name type="common">bean blossom thrips</name>
    <dbReference type="NCBI Taxonomy" id="439358"/>
    <lineage>
        <taxon>Eukaryota</taxon>
        <taxon>Metazoa</taxon>
        <taxon>Ecdysozoa</taxon>
        <taxon>Arthropoda</taxon>
        <taxon>Hexapoda</taxon>
        <taxon>Insecta</taxon>
        <taxon>Pterygota</taxon>
        <taxon>Neoptera</taxon>
        <taxon>Paraneoptera</taxon>
        <taxon>Thysanoptera</taxon>
        <taxon>Terebrantia</taxon>
        <taxon>Thripoidea</taxon>
        <taxon>Thripidae</taxon>
        <taxon>Megalurothrips</taxon>
    </lineage>
</organism>
<evidence type="ECO:0000313" key="4">
    <source>
        <dbReference type="Proteomes" id="UP001075354"/>
    </source>
</evidence>
<accession>A0AAV7X6Q4</accession>
<evidence type="ECO:0000256" key="1">
    <source>
        <dbReference type="SAM" id="MobiDB-lite"/>
    </source>
</evidence>
<dbReference type="Proteomes" id="UP001075354">
    <property type="component" value="Chromosome 15"/>
</dbReference>
<dbReference type="SMART" id="SM00449">
    <property type="entry name" value="SPRY"/>
    <property type="match status" value="2"/>
</dbReference>
<dbReference type="InterPro" id="IPR050618">
    <property type="entry name" value="Ubq-SigPath_Reg"/>
</dbReference>
<feature type="domain" description="SPRY" evidence="2">
    <location>
        <begin position="312"/>
        <end position="491"/>
    </location>
</feature>
<dbReference type="PANTHER" id="PTHR12864">
    <property type="entry name" value="RAN BINDING PROTEIN 9-RELATED"/>
    <property type="match status" value="1"/>
</dbReference>
<dbReference type="InterPro" id="IPR044736">
    <property type="entry name" value="Gid1/RanBPM/SPLA_SPRY"/>
</dbReference>
<dbReference type="CDD" id="cd12908">
    <property type="entry name" value="SPRYD3"/>
    <property type="match status" value="1"/>
</dbReference>
<dbReference type="SUPFAM" id="SSF49899">
    <property type="entry name" value="Concanavalin A-like lectins/glucanases"/>
    <property type="match status" value="2"/>
</dbReference>
<dbReference type="EMBL" id="JAPTSV010000015">
    <property type="protein sequence ID" value="KAJ1520117.1"/>
    <property type="molecule type" value="Genomic_DNA"/>
</dbReference>
<proteinExistence type="predicted"/>
<evidence type="ECO:0000313" key="3">
    <source>
        <dbReference type="EMBL" id="KAJ1520117.1"/>
    </source>
</evidence>
<sequence length="492" mass="54471">MNVLVVQTVYFSLQNQHLMQSCIRPKLFGQSNLVVALRKIFDTLNEKKKMDPEGGSGAARINPEDDFHDSAESSEEAGNEKLLRLCRHAHVNTDDNEFISYAPGSKVGKIGLWVGPKLTSEENYFEMEITDCGVEAKIHIGICTWNHPFGSHIGHSSGSVGLSVASGHIFKDCEMASDTIRLKMAREYDRVGCGLRFEQYFDSPDEADDHDSYVLVYFTLNGKVTGSLWSKLPIGGFHPAVTMQSAGEEVRVMLGLPGPPMQDDDEMIVDSNEEDWCRLSDVHQRGQVLEYCGKGQSIADVGLAQARYPLNTTHHYFEIEIVDPGENCYIAIGLTRKDYPDRRNPGWNKGSIGYHADDGKIFMGSGKGDPFGPRCHKGDRMGCGIYFSPDYISEYDSDCEVGGDSPGQAGPSNGRDVELIDLTVDTSGSEDDEWWNHQGKVKCGTKVEVFFTRNGKTIGMRQVRIPKGGFYPTVGMLGLNEKVRVDLRPLTG</sequence>
<name>A0AAV7X6Q4_9NEOP</name>
<dbReference type="InterPro" id="IPR035783">
    <property type="entry name" value="SPRYD3_SPRY"/>
</dbReference>
<feature type="domain" description="SPRY" evidence="2">
    <location>
        <begin position="120"/>
        <end position="258"/>
    </location>
</feature>
<protein>
    <recommendedName>
        <fullName evidence="2">SPRY domain-containing protein</fullName>
    </recommendedName>
</protein>
<dbReference type="InterPro" id="IPR043136">
    <property type="entry name" value="B30.2/SPRY_sf"/>
</dbReference>
<feature type="compositionally biased region" description="Basic and acidic residues" evidence="1">
    <location>
        <begin position="62"/>
        <end position="71"/>
    </location>
</feature>
<gene>
    <name evidence="3" type="ORF">ONE63_004337</name>
</gene>
<dbReference type="Gene3D" id="2.60.120.920">
    <property type="match status" value="2"/>
</dbReference>
<feature type="region of interest" description="Disordered" evidence="1">
    <location>
        <begin position="48"/>
        <end position="74"/>
    </location>
</feature>